<accession>A0ABP9TNC7</accession>
<evidence type="ECO:0000313" key="1">
    <source>
        <dbReference type="EMBL" id="GAA5227257.1"/>
    </source>
</evidence>
<comment type="caution">
    <text evidence="1">The sequence shown here is derived from an EMBL/GenBank/DDBJ whole genome shotgun (WGS) entry which is preliminary data.</text>
</comment>
<dbReference type="EMBL" id="BAABLK010000027">
    <property type="protein sequence ID" value="GAA5227257.1"/>
    <property type="molecule type" value="Genomic_DNA"/>
</dbReference>
<gene>
    <name evidence="1" type="ORF">GCM10025778_17900</name>
</gene>
<proteinExistence type="predicted"/>
<name>A0ABP9TNC7_9MICC</name>
<keyword evidence="2" id="KW-1185">Reference proteome</keyword>
<evidence type="ECO:0000313" key="2">
    <source>
        <dbReference type="Proteomes" id="UP001501257"/>
    </source>
</evidence>
<reference evidence="2" key="1">
    <citation type="journal article" date="2019" name="Int. J. Syst. Evol. Microbiol.">
        <title>The Global Catalogue of Microorganisms (GCM) 10K type strain sequencing project: providing services to taxonomists for standard genome sequencing and annotation.</title>
        <authorList>
            <consortium name="The Broad Institute Genomics Platform"/>
            <consortium name="The Broad Institute Genome Sequencing Center for Infectious Disease"/>
            <person name="Wu L."/>
            <person name="Ma J."/>
        </authorList>
    </citation>
    <scope>NUCLEOTIDE SEQUENCE [LARGE SCALE GENOMIC DNA]</scope>
    <source>
        <strain evidence="2">JCM 18952</strain>
    </source>
</reference>
<protein>
    <submittedName>
        <fullName evidence="1">Uncharacterized protein</fullName>
    </submittedName>
</protein>
<dbReference type="RefSeq" id="WP_210101513.1">
    <property type="nucleotide sequence ID" value="NZ_BAABLK010000027.1"/>
</dbReference>
<dbReference type="Proteomes" id="UP001501257">
    <property type="component" value="Unassembled WGS sequence"/>
</dbReference>
<organism evidence="1 2">
    <name type="scientific">Paeniglutamicibacter antarcticus</name>
    <dbReference type="NCBI Taxonomy" id="494023"/>
    <lineage>
        <taxon>Bacteria</taxon>
        <taxon>Bacillati</taxon>
        <taxon>Actinomycetota</taxon>
        <taxon>Actinomycetes</taxon>
        <taxon>Micrococcales</taxon>
        <taxon>Micrococcaceae</taxon>
        <taxon>Paeniglutamicibacter</taxon>
    </lineage>
</organism>
<sequence>MALRLKAAALHIGGKIHPLMGPIFTGRPNSTGVGDTCTMCIGNYPGNADSEVIDASGHKSYVCLAHELLLHRAFGVRKTGGDGVSEYAGYALGHIMDGVHRPRWMPARLYARLESRAAYWARLLALTTIVDKARPIAEAQAARMEAAAAELDRNTRKLTD</sequence>